<reference evidence="5 6" key="1">
    <citation type="submission" date="2024-06" db="EMBL/GenBank/DDBJ databases">
        <title>A chromosome-level genome assembly of beet webworm, Loxostege sticticalis.</title>
        <authorList>
            <person name="Zhang Y."/>
        </authorList>
    </citation>
    <scope>NUCLEOTIDE SEQUENCE [LARGE SCALE GENOMIC DNA]</scope>
    <source>
        <strain evidence="5">AQ028</strain>
        <tissue evidence="5">Male pupae</tissue>
    </source>
</reference>
<feature type="domain" description="Phorbol-ester/DAG-type" evidence="4">
    <location>
        <begin position="24"/>
        <end position="71"/>
    </location>
</feature>
<keyword evidence="1" id="KW-0479">Metal-binding</keyword>
<evidence type="ECO:0000256" key="3">
    <source>
        <dbReference type="SAM" id="MobiDB-lite"/>
    </source>
</evidence>
<name>A0ABD0TIS2_LOXSC</name>
<evidence type="ECO:0000256" key="2">
    <source>
        <dbReference type="ARBA" id="ARBA00022833"/>
    </source>
</evidence>
<gene>
    <name evidence="5" type="ORF">ABMA28_013552</name>
</gene>
<dbReference type="EMBL" id="JBEDNZ010000004">
    <property type="protein sequence ID" value="KAL0849219.1"/>
    <property type="molecule type" value="Genomic_DNA"/>
</dbReference>
<dbReference type="SUPFAM" id="SSF57889">
    <property type="entry name" value="Cysteine-rich domain"/>
    <property type="match status" value="1"/>
</dbReference>
<dbReference type="InterPro" id="IPR002219">
    <property type="entry name" value="PKC_DAG/PE"/>
</dbReference>
<evidence type="ECO:0000256" key="1">
    <source>
        <dbReference type="ARBA" id="ARBA00022723"/>
    </source>
</evidence>
<feature type="region of interest" description="Disordered" evidence="3">
    <location>
        <begin position="1"/>
        <end position="20"/>
    </location>
</feature>
<proteinExistence type="predicted"/>
<accession>A0ABD0TIS2</accession>
<evidence type="ECO:0000259" key="4">
    <source>
        <dbReference type="PROSITE" id="PS50081"/>
    </source>
</evidence>
<dbReference type="GO" id="GO:0046872">
    <property type="term" value="F:metal ion binding"/>
    <property type="evidence" value="ECO:0007669"/>
    <property type="project" value="UniProtKB-KW"/>
</dbReference>
<dbReference type="AlphaFoldDB" id="A0ABD0TIS2"/>
<protein>
    <recommendedName>
        <fullName evidence="4">Phorbol-ester/DAG-type domain-containing protein</fullName>
    </recommendedName>
</protein>
<evidence type="ECO:0000313" key="6">
    <source>
        <dbReference type="Proteomes" id="UP001549921"/>
    </source>
</evidence>
<sequence length="130" mass="14262">MCSANVAPTPAPAQAADKEGVAQAHTFRSKSLRKPRPCQWCHQPVHAQASCCRVCKYVCHSACESKVSGAVELADPANAEQLLAHLQSSLHSVELTPIKHRRATNVTRPISVHCLRLERMLYLLVAMKVL</sequence>
<dbReference type="PROSITE" id="PS50081">
    <property type="entry name" value="ZF_DAG_PE_2"/>
    <property type="match status" value="1"/>
</dbReference>
<organism evidence="5 6">
    <name type="scientific">Loxostege sticticalis</name>
    <name type="common">Beet webworm moth</name>
    <dbReference type="NCBI Taxonomy" id="481309"/>
    <lineage>
        <taxon>Eukaryota</taxon>
        <taxon>Metazoa</taxon>
        <taxon>Ecdysozoa</taxon>
        <taxon>Arthropoda</taxon>
        <taxon>Hexapoda</taxon>
        <taxon>Insecta</taxon>
        <taxon>Pterygota</taxon>
        <taxon>Neoptera</taxon>
        <taxon>Endopterygota</taxon>
        <taxon>Lepidoptera</taxon>
        <taxon>Glossata</taxon>
        <taxon>Ditrysia</taxon>
        <taxon>Pyraloidea</taxon>
        <taxon>Crambidae</taxon>
        <taxon>Pyraustinae</taxon>
        <taxon>Loxostege</taxon>
    </lineage>
</organism>
<dbReference type="Proteomes" id="UP001549921">
    <property type="component" value="Unassembled WGS sequence"/>
</dbReference>
<keyword evidence="2" id="KW-0862">Zinc</keyword>
<dbReference type="InterPro" id="IPR046349">
    <property type="entry name" value="C1-like_sf"/>
</dbReference>
<dbReference type="Gene3D" id="3.30.60.20">
    <property type="match status" value="1"/>
</dbReference>
<evidence type="ECO:0000313" key="5">
    <source>
        <dbReference type="EMBL" id="KAL0849219.1"/>
    </source>
</evidence>
<comment type="caution">
    <text evidence="5">The sequence shown here is derived from an EMBL/GenBank/DDBJ whole genome shotgun (WGS) entry which is preliminary data.</text>
</comment>